<comment type="caution">
    <text evidence="13">The sequence shown here is derived from an EMBL/GenBank/DDBJ whole genome shotgun (WGS) entry which is preliminary data.</text>
</comment>
<feature type="compositionally biased region" description="Polar residues" evidence="10">
    <location>
        <begin position="460"/>
        <end position="477"/>
    </location>
</feature>
<feature type="domain" description="Potassium channel" evidence="12">
    <location>
        <begin position="299"/>
        <end position="367"/>
    </location>
</feature>
<dbReference type="GO" id="GO:0030322">
    <property type="term" value="P:stabilization of membrane potential"/>
    <property type="evidence" value="ECO:0007669"/>
    <property type="project" value="TreeGrafter"/>
</dbReference>
<gene>
    <name evidence="13" type="ORF">EMPS_06121</name>
</gene>
<feature type="compositionally biased region" description="Polar residues" evidence="10">
    <location>
        <begin position="536"/>
        <end position="547"/>
    </location>
</feature>
<comment type="similarity">
    <text evidence="8">Belongs to the two pore domain potassium channel (TC 1.A.1.8) family.</text>
</comment>
<dbReference type="SUPFAM" id="SSF81324">
    <property type="entry name" value="Voltage-gated potassium channels"/>
    <property type="match status" value="2"/>
</dbReference>
<comment type="subcellular location">
    <subcellularLocation>
        <location evidence="1">Membrane</location>
        <topology evidence="1">Multi-pass membrane protein</topology>
    </subcellularLocation>
</comment>
<feature type="transmembrane region" description="Helical" evidence="11">
    <location>
        <begin position="250"/>
        <end position="270"/>
    </location>
</feature>
<dbReference type="AlphaFoldDB" id="A0A9P3LX56"/>
<keyword evidence="6 11" id="KW-0472">Membrane</keyword>
<feature type="compositionally biased region" description="Polar residues" evidence="10">
    <location>
        <begin position="1112"/>
        <end position="1125"/>
    </location>
</feature>
<feature type="transmembrane region" description="Helical" evidence="11">
    <location>
        <begin position="291"/>
        <end position="312"/>
    </location>
</feature>
<feature type="compositionally biased region" description="Low complexity" evidence="10">
    <location>
        <begin position="1173"/>
        <end position="1190"/>
    </location>
</feature>
<dbReference type="EMBL" id="BQFW01000008">
    <property type="protein sequence ID" value="GJJ73763.1"/>
    <property type="molecule type" value="Genomic_DNA"/>
</dbReference>
<evidence type="ECO:0000256" key="10">
    <source>
        <dbReference type="SAM" id="MobiDB-lite"/>
    </source>
</evidence>
<feature type="region of interest" description="Disordered" evidence="10">
    <location>
        <begin position="1045"/>
        <end position="1080"/>
    </location>
</feature>
<keyword evidence="4 11" id="KW-1133">Transmembrane helix</keyword>
<keyword evidence="9" id="KW-0175">Coiled coil</keyword>
<dbReference type="OrthoDB" id="297496at2759"/>
<evidence type="ECO:0000256" key="8">
    <source>
        <dbReference type="RuleBase" id="RU003857"/>
    </source>
</evidence>
<keyword evidence="3 8" id="KW-0812">Transmembrane</keyword>
<evidence type="ECO:0000256" key="7">
    <source>
        <dbReference type="ARBA" id="ARBA00023303"/>
    </source>
</evidence>
<keyword evidence="5 8" id="KW-0406">Ion transport</keyword>
<dbReference type="InterPro" id="IPR013099">
    <property type="entry name" value="K_chnl_dom"/>
</dbReference>
<dbReference type="Proteomes" id="UP000827284">
    <property type="component" value="Unassembled WGS sequence"/>
</dbReference>
<proteinExistence type="inferred from homology"/>
<reference evidence="13" key="2">
    <citation type="journal article" date="2022" name="Microbiol. Resour. Announc.">
        <title>Whole-Genome Sequence of Entomortierella parvispora E1425, a Mucoromycotan Fungus Associated with Burkholderiaceae-Related Endosymbiotic Bacteria.</title>
        <authorList>
            <person name="Herlambang A."/>
            <person name="Guo Y."/>
            <person name="Takashima Y."/>
            <person name="Narisawa K."/>
            <person name="Ohta H."/>
            <person name="Nishizawa T."/>
        </authorList>
    </citation>
    <scope>NUCLEOTIDE SEQUENCE</scope>
    <source>
        <strain evidence="13">E1425</strain>
    </source>
</reference>
<feature type="coiled-coil region" evidence="9">
    <location>
        <begin position="380"/>
        <end position="408"/>
    </location>
</feature>
<dbReference type="PANTHER" id="PTHR11003:SF342">
    <property type="entry name" value="OUTWARD-RECTIFIER POTASSIUM CHANNEL TOK1"/>
    <property type="match status" value="1"/>
</dbReference>
<evidence type="ECO:0000256" key="5">
    <source>
        <dbReference type="ARBA" id="ARBA00023065"/>
    </source>
</evidence>
<feature type="transmembrane region" description="Helical" evidence="11">
    <location>
        <begin position="625"/>
        <end position="643"/>
    </location>
</feature>
<dbReference type="GO" id="GO:0015271">
    <property type="term" value="F:outward rectifier potassium channel activity"/>
    <property type="evidence" value="ECO:0007669"/>
    <property type="project" value="TreeGrafter"/>
</dbReference>
<evidence type="ECO:0000313" key="13">
    <source>
        <dbReference type="EMBL" id="GJJ73763.1"/>
    </source>
</evidence>
<accession>A0A9P3LX56</accession>
<dbReference type="GO" id="GO:0005886">
    <property type="term" value="C:plasma membrane"/>
    <property type="evidence" value="ECO:0007669"/>
    <property type="project" value="TreeGrafter"/>
</dbReference>
<feature type="compositionally biased region" description="Basic and acidic residues" evidence="10">
    <location>
        <begin position="62"/>
        <end position="71"/>
    </location>
</feature>
<feature type="region of interest" description="Disordered" evidence="10">
    <location>
        <begin position="1112"/>
        <end position="1260"/>
    </location>
</feature>
<dbReference type="GO" id="GO:0022841">
    <property type="term" value="F:potassium ion leak channel activity"/>
    <property type="evidence" value="ECO:0007669"/>
    <property type="project" value="TreeGrafter"/>
</dbReference>
<evidence type="ECO:0000313" key="14">
    <source>
        <dbReference type="Proteomes" id="UP000827284"/>
    </source>
</evidence>
<protein>
    <submittedName>
        <fullName evidence="13">Potassium channel subfamily K, other eukaryote</fullName>
    </submittedName>
</protein>
<dbReference type="PRINTS" id="PR01333">
    <property type="entry name" value="2POREKCHANEL"/>
</dbReference>
<evidence type="ECO:0000256" key="9">
    <source>
        <dbReference type="SAM" id="Coils"/>
    </source>
</evidence>
<evidence type="ECO:0000256" key="2">
    <source>
        <dbReference type="ARBA" id="ARBA00022448"/>
    </source>
</evidence>
<sequence length="1260" mass="139483">MFTRMPKTLYNADDASSLSSRSEHRPSAGDFDPRLEILRESDGPLGTPRVLKQGFPGGGETDAIRDIERGNNVDPPKQPPPVRSRRILGLLRSLTAKTRPKDTTLGHHHAGFKTHVPADINELESHYRVLPLAIGFLWSLIECRVSILINVPSLTSPWVGLSEFNPATKVWSDPQEISVPNWMSAMVIGALVMAILCNICVLSRFLERHVWHSVVLSLIAASLQDFLCVGVIVPFCLKYPQSKGYVYMEGFWTMVASMVFSMSATVMLSIDIYRTPHFRLHGSGVTHKQRILIAEAMSLCFYLAIGALIFIWIEKWTFLKSLFFVMVTITTIGFGNTVPETSAGRVFVVFYGAGGIVLFAMAVNAIRYVILEDLHHQFALRAKERKLKREARRRERREERLREKEKRRRVKETLRQLALTNGASMLDPSQNNRSHYFSILPKHFTIHGSSKRLSGHFGNENGNPSEDNQKKSGTTEAPSGDFLSSLFATGPSPDQDEAKDHHIIGMTRSASSPTHGSAAFGKAIDDIFNENRNSDQEVQNTTSATQTRNKEKTGSLSSIPRHRSFLGLVLWAIKYIYRATGRALGWRRAESFSRIAEVQPTAKEQREADKQLAHEESIEEYNRRLRFSFLLFMSFWLIGAAVFQSLEGWSFGMAMYFSFVAFSTIGYGDLVPSTLAGQSLFLAYCLVGIVTLTFLASLVSELLSKKMRRHVVQTQLRRSERFLEHGDRLVQSPSEQDPEQGETDDGMGSRNESSSDDVLHAERMQRLQSLVSQSVATGTDGVDGAQPKSCQGSLRNLIQVSRDFDMLLRKVLGVDYDGGGNVLQGKDVVTTPKVAVESNSESILEYLEKEDDTDSSYLSPSISRDVTSTSSIHRHSIAKARSYMNVESTGTYHGTGSSSQSSSQFSITAWPASAAAAAAGISAPTGSSAQGRNSSHRQSPANTPLSFSTIHRSNPDGTVTIAAVHWQHLIEYSKQFRILTDSCDQTLKRLLAWEAREKKESRKRQRAKERQQRLLRERRLRLFRLGGTYGAVDDGIEDEEELDEWEEEGSHYEDDDETTVNNDGRGIYSADEDGTGGGIDSLDDKILDKTRESIANDLLGADRALLTRQSQSQIHSSLATPQNPAFRTAHHQRTLAVPPRALGVERLVGTRATPGRGRPLHSPVFSDQSADESSATAGSVAGRGGAASPSHSRTGSMRATARDREGGAAARRRSRSRSRQRGHSSHGDGTSASHSARTGLQRPPLSTIHTNVALFSEEDS</sequence>
<feature type="region of interest" description="Disordered" evidence="10">
    <location>
        <begin position="1"/>
        <end position="82"/>
    </location>
</feature>
<feature type="compositionally biased region" description="Basic residues" evidence="10">
    <location>
        <begin position="1210"/>
        <end position="1224"/>
    </location>
</feature>
<feature type="transmembrane region" description="Helical" evidence="11">
    <location>
        <begin position="182"/>
        <end position="202"/>
    </location>
</feature>
<feature type="transmembrane region" description="Helical" evidence="11">
    <location>
        <begin position="348"/>
        <end position="370"/>
    </location>
</feature>
<keyword evidence="2 8" id="KW-0813">Transport</keyword>
<evidence type="ECO:0000256" key="4">
    <source>
        <dbReference type="ARBA" id="ARBA00022989"/>
    </source>
</evidence>
<reference evidence="13" key="1">
    <citation type="submission" date="2021-11" db="EMBL/GenBank/DDBJ databases">
        <authorList>
            <person name="Herlambang A."/>
            <person name="Guo Y."/>
            <person name="Takashima Y."/>
            <person name="Nishizawa T."/>
        </authorList>
    </citation>
    <scope>NUCLEOTIDE SEQUENCE</scope>
    <source>
        <strain evidence="13">E1425</strain>
    </source>
</reference>
<feature type="region of interest" description="Disordered" evidence="10">
    <location>
        <begin position="533"/>
        <end position="557"/>
    </location>
</feature>
<evidence type="ECO:0000256" key="1">
    <source>
        <dbReference type="ARBA" id="ARBA00004141"/>
    </source>
</evidence>
<feature type="compositionally biased region" description="Polar residues" evidence="10">
    <location>
        <begin position="930"/>
        <end position="951"/>
    </location>
</feature>
<feature type="compositionally biased region" description="Basic and acidic residues" evidence="10">
    <location>
        <begin position="21"/>
        <end position="42"/>
    </location>
</feature>
<organism evidence="13 14">
    <name type="scientific">Entomortierella parvispora</name>
    <dbReference type="NCBI Taxonomy" id="205924"/>
    <lineage>
        <taxon>Eukaryota</taxon>
        <taxon>Fungi</taxon>
        <taxon>Fungi incertae sedis</taxon>
        <taxon>Mucoromycota</taxon>
        <taxon>Mortierellomycotina</taxon>
        <taxon>Mortierellomycetes</taxon>
        <taxon>Mortierellales</taxon>
        <taxon>Mortierellaceae</taxon>
        <taxon>Entomortierella</taxon>
    </lineage>
</organism>
<evidence type="ECO:0000256" key="6">
    <source>
        <dbReference type="ARBA" id="ARBA00023136"/>
    </source>
</evidence>
<feature type="compositionally biased region" description="Acidic residues" evidence="10">
    <location>
        <begin position="736"/>
        <end position="745"/>
    </location>
</feature>
<dbReference type="InterPro" id="IPR003280">
    <property type="entry name" value="2pore_dom_K_chnl"/>
</dbReference>
<evidence type="ECO:0000259" key="12">
    <source>
        <dbReference type="Pfam" id="PF07885"/>
    </source>
</evidence>
<dbReference type="PANTHER" id="PTHR11003">
    <property type="entry name" value="POTASSIUM CHANNEL, SUBFAMILY K"/>
    <property type="match status" value="1"/>
</dbReference>
<feature type="region of interest" description="Disordered" evidence="10">
    <location>
        <begin position="727"/>
        <end position="757"/>
    </location>
</feature>
<feature type="region of interest" description="Disordered" evidence="10">
    <location>
        <begin position="450"/>
        <end position="498"/>
    </location>
</feature>
<dbReference type="Pfam" id="PF07885">
    <property type="entry name" value="Ion_trans_2"/>
    <property type="match status" value="2"/>
</dbReference>
<feature type="transmembrane region" description="Helical" evidence="11">
    <location>
        <begin position="680"/>
        <end position="699"/>
    </location>
</feature>
<keyword evidence="14" id="KW-1185">Reference proteome</keyword>
<feature type="compositionally biased region" description="Acidic residues" evidence="10">
    <location>
        <begin position="1045"/>
        <end position="1058"/>
    </location>
</feature>
<feature type="domain" description="Potassium channel" evidence="12">
    <location>
        <begin position="632"/>
        <end position="704"/>
    </location>
</feature>
<feature type="transmembrane region" description="Helical" evidence="11">
    <location>
        <begin position="214"/>
        <end position="235"/>
    </location>
</feature>
<keyword evidence="7 8" id="KW-0407">Ion channel</keyword>
<name>A0A9P3LX56_9FUNG</name>
<evidence type="ECO:0000256" key="11">
    <source>
        <dbReference type="SAM" id="Phobius"/>
    </source>
</evidence>
<feature type="transmembrane region" description="Helical" evidence="11">
    <location>
        <begin position="650"/>
        <end position="668"/>
    </location>
</feature>
<dbReference type="Gene3D" id="1.10.287.70">
    <property type="match status" value="2"/>
</dbReference>
<evidence type="ECO:0000256" key="3">
    <source>
        <dbReference type="ARBA" id="ARBA00022692"/>
    </source>
</evidence>
<feature type="region of interest" description="Disordered" evidence="10">
    <location>
        <begin position="921"/>
        <end position="951"/>
    </location>
</feature>